<evidence type="ECO:0000256" key="1">
    <source>
        <dbReference type="ARBA" id="ARBA00004948"/>
    </source>
</evidence>
<dbReference type="GO" id="GO:0005737">
    <property type="term" value="C:cytoplasm"/>
    <property type="evidence" value="ECO:0007669"/>
    <property type="project" value="TreeGrafter"/>
</dbReference>
<dbReference type="OrthoDB" id="9815348at2"/>
<evidence type="ECO:0000313" key="4">
    <source>
        <dbReference type="EMBL" id="QOQ87058.1"/>
    </source>
</evidence>
<dbReference type="RefSeq" id="WP_025803414.1">
    <property type="nucleotide sequence ID" value="NZ_CP053842.1"/>
</dbReference>
<gene>
    <name evidence="4" type="ORF">IMC76_07550</name>
</gene>
<keyword evidence="2" id="KW-0784">Thiamine biosynthesis</keyword>
<dbReference type="Gene3D" id="3.20.20.70">
    <property type="entry name" value="Aldolase class I"/>
    <property type="match status" value="1"/>
</dbReference>
<organism evidence="4 5">
    <name type="scientific">Campylobacter corcagiensis</name>
    <dbReference type="NCBI Taxonomy" id="1448857"/>
    <lineage>
        <taxon>Bacteria</taxon>
        <taxon>Pseudomonadati</taxon>
        <taxon>Campylobacterota</taxon>
        <taxon>Epsilonproteobacteria</taxon>
        <taxon>Campylobacterales</taxon>
        <taxon>Campylobacteraceae</taxon>
        <taxon>Campylobacter</taxon>
    </lineage>
</organism>
<evidence type="ECO:0000256" key="2">
    <source>
        <dbReference type="ARBA" id="ARBA00022977"/>
    </source>
</evidence>
<dbReference type="InterPro" id="IPR036206">
    <property type="entry name" value="ThiamineP_synth_sf"/>
</dbReference>
<dbReference type="EMBL" id="CP063078">
    <property type="protein sequence ID" value="QOQ87058.1"/>
    <property type="molecule type" value="Genomic_DNA"/>
</dbReference>
<dbReference type="SUPFAM" id="SSF51391">
    <property type="entry name" value="Thiamin phosphate synthase"/>
    <property type="match status" value="1"/>
</dbReference>
<dbReference type="GO" id="GO:0009228">
    <property type="term" value="P:thiamine biosynthetic process"/>
    <property type="evidence" value="ECO:0007669"/>
    <property type="project" value="UniProtKB-KW"/>
</dbReference>
<protein>
    <submittedName>
        <fullName evidence="4">Thiamine phosphate synthase</fullName>
    </submittedName>
</protein>
<dbReference type="Proteomes" id="UP000594749">
    <property type="component" value="Chromosome"/>
</dbReference>
<name>A0A7M1LES9_9BACT</name>
<dbReference type="GO" id="GO:0004789">
    <property type="term" value="F:thiamine-phosphate diphosphorylase activity"/>
    <property type="evidence" value="ECO:0007669"/>
    <property type="project" value="TreeGrafter"/>
</dbReference>
<dbReference type="InterPro" id="IPR022998">
    <property type="entry name" value="ThiamineP_synth_TenI"/>
</dbReference>
<dbReference type="CDD" id="cd00564">
    <property type="entry name" value="TMP_TenI"/>
    <property type="match status" value="1"/>
</dbReference>
<feature type="domain" description="Thiamine phosphate synthase/TenI" evidence="3">
    <location>
        <begin position="4"/>
        <end position="175"/>
    </location>
</feature>
<dbReference type="Pfam" id="PF02581">
    <property type="entry name" value="TMP-TENI"/>
    <property type="match status" value="1"/>
</dbReference>
<dbReference type="InterPro" id="IPR013785">
    <property type="entry name" value="Aldolase_TIM"/>
</dbReference>
<proteinExistence type="predicted"/>
<comment type="pathway">
    <text evidence="1">Cofactor biosynthesis; thiamine diphosphate biosynthesis.</text>
</comment>
<evidence type="ECO:0000313" key="5">
    <source>
        <dbReference type="Proteomes" id="UP000594749"/>
    </source>
</evidence>
<dbReference type="AlphaFoldDB" id="A0A7M1LES9"/>
<evidence type="ECO:0000259" key="3">
    <source>
        <dbReference type="Pfam" id="PF02581"/>
    </source>
</evidence>
<keyword evidence="5" id="KW-1185">Reference proteome</keyword>
<accession>A0A7M1LES9</accession>
<dbReference type="PANTHER" id="PTHR20857:SF15">
    <property type="entry name" value="THIAMINE-PHOSPHATE SYNTHASE"/>
    <property type="match status" value="1"/>
</dbReference>
<sequence length="178" mass="20151">MNIVFVTNSQLSSQNLTQILKTKTGFNSVILRENLEYYNKFGTRIIEICKLKGVNFITHNFTNFAIQNSLKSIHFSFLNFKNLDKQILKNFSQILVSVHSIDELKFAKENGATAVIYGNIFKTDSHPKKPGVGMDSLINLTKQTDLDVYAIGGINSKNLDKFSNLDIAGICMMREFML</sequence>
<reference evidence="4 5" key="1">
    <citation type="submission" date="2020-10" db="EMBL/GenBank/DDBJ databases">
        <title>Campylobacter and Helicobacter PacBio genomes.</title>
        <authorList>
            <person name="Lane C."/>
        </authorList>
    </citation>
    <scope>NUCLEOTIDE SEQUENCE [LARGE SCALE GENOMIC DNA]</scope>
    <source>
        <strain evidence="4 5">2016D-0077</strain>
    </source>
</reference>
<dbReference type="PANTHER" id="PTHR20857">
    <property type="entry name" value="THIAMINE-PHOSPHATE PYROPHOSPHORYLASE"/>
    <property type="match status" value="1"/>
</dbReference>